<dbReference type="EMBL" id="BGZI01000034">
    <property type="protein sequence ID" value="GBO90158.1"/>
    <property type="molecule type" value="Genomic_DNA"/>
</dbReference>
<comment type="caution">
    <text evidence="10">The sequence shown here is derived from an EMBL/GenBank/DDBJ whole genome shotgun (WGS) entry which is preliminary data.</text>
</comment>
<evidence type="ECO:0000256" key="4">
    <source>
        <dbReference type="ARBA" id="ARBA00022692"/>
    </source>
</evidence>
<dbReference type="AlphaFoldDB" id="A0A5M3Q4I0"/>
<keyword evidence="1" id="KW-1003">Cell membrane</keyword>
<name>A0A5M3Q4I0_9GAMM</name>
<dbReference type="Proteomes" id="UP000387223">
    <property type="component" value="Unassembled WGS sequence"/>
</dbReference>
<keyword evidence="4 8" id="KW-0812">Transmembrane</keyword>
<accession>A0A5M3Q4I0</accession>
<organism evidence="10 11">
    <name type="scientific">Marinobacter salsuginis</name>
    <dbReference type="NCBI Taxonomy" id="418719"/>
    <lineage>
        <taxon>Bacteria</taxon>
        <taxon>Pseudomonadati</taxon>
        <taxon>Pseudomonadota</taxon>
        <taxon>Gammaproteobacteria</taxon>
        <taxon>Pseudomonadales</taxon>
        <taxon>Marinobacteraceae</taxon>
        <taxon>Marinobacter</taxon>
    </lineage>
</organism>
<dbReference type="Pfam" id="PF00535">
    <property type="entry name" value="Glycos_transf_2"/>
    <property type="match status" value="1"/>
</dbReference>
<dbReference type="InterPro" id="IPR029044">
    <property type="entry name" value="Nucleotide-diphossugar_trans"/>
</dbReference>
<evidence type="ECO:0000313" key="11">
    <source>
        <dbReference type="Proteomes" id="UP000387223"/>
    </source>
</evidence>
<keyword evidence="5" id="KW-0448">Lipopolysaccharide biosynthesis</keyword>
<evidence type="ECO:0000256" key="7">
    <source>
        <dbReference type="ARBA" id="ARBA00023136"/>
    </source>
</evidence>
<feature type="transmembrane region" description="Helical" evidence="8">
    <location>
        <begin position="238"/>
        <end position="259"/>
    </location>
</feature>
<keyword evidence="3 10" id="KW-0808">Transferase</keyword>
<dbReference type="InterPro" id="IPR001173">
    <property type="entry name" value="Glyco_trans_2-like"/>
</dbReference>
<evidence type="ECO:0000256" key="5">
    <source>
        <dbReference type="ARBA" id="ARBA00022985"/>
    </source>
</evidence>
<dbReference type="GO" id="GO:0005886">
    <property type="term" value="C:plasma membrane"/>
    <property type="evidence" value="ECO:0007669"/>
    <property type="project" value="TreeGrafter"/>
</dbReference>
<dbReference type="GO" id="GO:0009103">
    <property type="term" value="P:lipopolysaccharide biosynthetic process"/>
    <property type="evidence" value="ECO:0007669"/>
    <property type="project" value="UniProtKB-KW"/>
</dbReference>
<feature type="domain" description="Glycosyltransferase 2-like" evidence="9">
    <location>
        <begin position="11"/>
        <end position="171"/>
    </location>
</feature>
<gene>
    <name evidence="10" type="ORF">MSSD14B_38260</name>
</gene>
<keyword evidence="6 8" id="KW-1133">Transmembrane helix</keyword>
<keyword evidence="2" id="KW-0328">Glycosyltransferase</keyword>
<evidence type="ECO:0000256" key="2">
    <source>
        <dbReference type="ARBA" id="ARBA00022676"/>
    </source>
</evidence>
<dbReference type="RefSeq" id="WP_136632429.1">
    <property type="nucleotide sequence ID" value="NZ_BGZI01000034.1"/>
</dbReference>
<dbReference type="PANTHER" id="PTHR48090:SF3">
    <property type="entry name" value="UNDECAPRENYL-PHOSPHATE 4-DEOXY-4-FORMAMIDO-L-ARABINOSE TRANSFERASE"/>
    <property type="match status" value="1"/>
</dbReference>
<evidence type="ECO:0000313" key="10">
    <source>
        <dbReference type="EMBL" id="GBO90158.1"/>
    </source>
</evidence>
<evidence type="ECO:0000256" key="3">
    <source>
        <dbReference type="ARBA" id="ARBA00022679"/>
    </source>
</evidence>
<dbReference type="GO" id="GO:0016757">
    <property type="term" value="F:glycosyltransferase activity"/>
    <property type="evidence" value="ECO:0007669"/>
    <property type="project" value="UniProtKB-KW"/>
</dbReference>
<keyword evidence="7 8" id="KW-0472">Membrane</keyword>
<dbReference type="Gene3D" id="3.90.550.10">
    <property type="entry name" value="Spore Coat Polysaccharide Biosynthesis Protein SpsA, Chain A"/>
    <property type="match status" value="1"/>
</dbReference>
<feature type="transmembrane region" description="Helical" evidence="8">
    <location>
        <begin position="279"/>
        <end position="299"/>
    </location>
</feature>
<dbReference type="PANTHER" id="PTHR48090">
    <property type="entry name" value="UNDECAPRENYL-PHOSPHATE 4-DEOXY-4-FORMAMIDO-L-ARABINOSE TRANSFERASE-RELATED"/>
    <property type="match status" value="1"/>
</dbReference>
<evidence type="ECO:0000256" key="1">
    <source>
        <dbReference type="ARBA" id="ARBA00022475"/>
    </source>
</evidence>
<evidence type="ECO:0000256" key="8">
    <source>
        <dbReference type="SAM" id="Phobius"/>
    </source>
</evidence>
<evidence type="ECO:0000256" key="6">
    <source>
        <dbReference type="ARBA" id="ARBA00022989"/>
    </source>
</evidence>
<protein>
    <submittedName>
        <fullName evidence="10">Glycosyl transferase family 2</fullName>
    </submittedName>
</protein>
<dbReference type="InterPro" id="IPR050256">
    <property type="entry name" value="Glycosyltransferase_2"/>
</dbReference>
<sequence>MNDDKAIGKISVVVPVCERTEHTLTNYHEYRSAVEALGQDFEFIYAINSQFRDIADSLREIAREDKKLKLLELSRNYGEGTVLQAAFDYVTGDSTLILPPYKQVELNELPKMFDALKTVDIVLATRWPRMDSKFKQSQTRVFSNLMERLTNQKYSDAGCNVRLMRTQVAKELNLYGDQHRFLPLLAYELGYIPFEIKLKQAHENVSRGQHKPGVYLRRTLDLLTIVFLTKFNKKPLRFFGILGTSSMIIGFLGLIYITYERLFLDVGMADRPLLVLMSLFLVLGIQLIGIGLIGETIIFTHSQQNKEYRIKKIIN</sequence>
<proteinExistence type="predicted"/>
<evidence type="ECO:0000259" key="9">
    <source>
        <dbReference type="Pfam" id="PF00535"/>
    </source>
</evidence>
<reference evidence="10 11" key="1">
    <citation type="journal article" date="2019" name="J. Gen. Appl. Microbiol.">
        <title>Aerobic degradation of cis-dichloroethene by the marine bacterium Marinobacter salsuginis strain 5N-3.</title>
        <authorList>
            <person name="Inoue Y."/>
            <person name="Fukunaga Y."/>
            <person name="Katsumata H."/>
            <person name="Ohji S."/>
            <person name="Hosoyama A."/>
            <person name="Mori K."/>
            <person name="Ando K."/>
        </authorList>
    </citation>
    <scope>NUCLEOTIDE SEQUENCE [LARGE SCALE GENOMIC DNA]</scope>
    <source>
        <strain evidence="10 11">NBRC 109114</strain>
    </source>
</reference>
<dbReference type="SUPFAM" id="SSF53448">
    <property type="entry name" value="Nucleotide-diphospho-sugar transferases"/>
    <property type="match status" value="1"/>
</dbReference>